<reference evidence="12 13" key="1">
    <citation type="journal article" date="2015" name="Genome Biol. Evol.">
        <title>Comparative Genomics of a Bacterivorous Green Alga Reveals Evolutionary Causalities and Consequences of Phago-Mixotrophic Mode of Nutrition.</title>
        <authorList>
            <person name="Burns J.A."/>
            <person name="Paasch A."/>
            <person name="Narechania A."/>
            <person name="Kim E."/>
        </authorList>
    </citation>
    <scope>NUCLEOTIDE SEQUENCE [LARGE SCALE GENOMIC DNA]</scope>
    <source>
        <strain evidence="12 13">PLY_AMNH</strain>
    </source>
</reference>
<evidence type="ECO:0000256" key="7">
    <source>
        <dbReference type="ARBA" id="ARBA00023010"/>
    </source>
</evidence>
<evidence type="ECO:0000256" key="6">
    <source>
        <dbReference type="ARBA" id="ARBA00022927"/>
    </source>
</evidence>
<keyword evidence="4" id="KW-0068">Autocatalytic cleavage</keyword>
<dbReference type="GO" id="GO:0006606">
    <property type="term" value="P:protein import into nucleus"/>
    <property type="evidence" value="ECO:0007669"/>
    <property type="project" value="TreeGrafter"/>
</dbReference>
<evidence type="ECO:0000256" key="1">
    <source>
        <dbReference type="ARBA" id="ARBA00004567"/>
    </source>
</evidence>
<comment type="caution">
    <text evidence="12">The sequence shown here is derived from an EMBL/GenBank/DDBJ whole genome shotgun (WGS) entry which is preliminary data.</text>
</comment>
<dbReference type="Gene3D" id="3.30.1610.10">
    <property type="entry name" value="Peptidase S59, nucleoporin"/>
    <property type="match status" value="1"/>
</dbReference>
<dbReference type="PROSITE" id="PS51434">
    <property type="entry name" value="NUP_C"/>
    <property type="match status" value="1"/>
</dbReference>
<feature type="region of interest" description="Disordered" evidence="10">
    <location>
        <begin position="699"/>
        <end position="765"/>
    </location>
</feature>
<dbReference type="GO" id="GO:0017056">
    <property type="term" value="F:structural constituent of nuclear pore"/>
    <property type="evidence" value="ECO:0007669"/>
    <property type="project" value="InterPro"/>
</dbReference>
<dbReference type="PANTHER" id="PTHR23198:SF6">
    <property type="entry name" value="NUCLEAR PORE COMPLEX PROTEIN NUP98-NUP96"/>
    <property type="match status" value="1"/>
</dbReference>
<dbReference type="InterPro" id="IPR037665">
    <property type="entry name" value="Nucleoporin_S59-like"/>
</dbReference>
<keyword evidence="13" id="KW-1185">Reference proteome</keyword>
<sequence length="1871" mass="194998">MFGNQFAQQQSPVTPFGQQPAAFGQQARPTFGQQPSSPFGVAKTPQQAASPFAATPQASPFGTAGTTMFGAPQQAATPGAFGAAPAQPGLFGAASTSAFGAATPAFGAAPTPAFGAQPAFGASQPAFGASQPAFGASQPAFGASQPVFGAASAGAFGAFGAAQPATPGAFGAPQTPAFGAAPSPFGQPQQQIVEGTKQYPYQQFQERVDGVTVKYNTITADPNGPYATKSIEELRYEDYSKGVKGAGQGGLGAASPGAFGTAPGAFGAASAPAFGGGAFGAPAPGATSPFGATSAPAFGAVGAAPAFGVASTPAFGAAAAPFGGGAFGAASAASPFGAASTSAFGAAAPAFGAFGATSAPAFGATAAPAFGAAPAPAFGASAPAFGAAPTLGAFGVASAPAFGASPFGATSAPAFGASPAATPAFGAAPASPFGAPGFGAPSAPAFGTPPGVFGGSSAAAFGAAGAFGAVSAPAFGAAATSAPGAFGAAPGAGLFGAAASTPGFGIGASSAGMFGAPAVLPGFASTPALGGFSPGMTAFGAPSSSAFGATSAPSFGTMPSAFPSFPGSNPQFGGLTSAYNTASPQYQYGQTALGPGLGAPGLPPQSPYGALPTVAPPSADTARRPLIQGSTPASPSLSLVSRAPRTITPRLTAKNRPRRTPTPAARTLSLRPSGIGSPMPSYGDNAPLSISSLFVGRTDNPRQLLTTPRKEKHLDESASVNGARNGIAGDQTPIERIDYPSASSTPSTPALALKQSETPADSPAVFTGRSEALPKEPQLIFPQRKAVSSATLEHLHPVVRSLNVAGASNELQTGTPAGGPELNPYGLPTFSKELREAGYCFEPNSQILVQKMKDDPETLRHVEGFTVKRTDVGEIKFLVPVDVTRLNLGAYVQIENGSVQVSHNSGNQLNKAAVVTLYDIFPVSRGKRQPIEDPESEYGQKILNSFKAKLKRLGEQHFISYELQGGNKKGIWTFKVEHFSRYALDMVDDEEEEEDGIGALPAASSIGPVAQGGMRYGLQEVDDDDEEEPMDTYDAQDAYDPLALPRELGLDPEQMHHRHESLLQLDCVPASSPRSRALPSTLLQDGAQLGLLEAPGVVPAALAPALPQPLQWVNSSIHLVPQPLASARPTSTQRNVMDANLFMGRTARVGWGPGGTLVLPGQLRATADSAPSSVAQVTLHRVELAACGRSSRHVLAMKERAEQYKGQLKVHLSQSKLVCEGSEESAADAEPQVPRWLLSCSRGTDLQRVCDSYLNALDDFHRVLEQRGLEDDEEKRVVRSVSYLYQEVWQLLLVLYGRDCPSPEGNDEEMEVEAGRGRCELPGGLGALQWRKALTAWLKTEIKHDPNNRLAMDIQQARATGGLHAHVLRLLSAHETLEATKLLVQDGADVRLGTVLAQGGGNKRTQKLLQHQLTVWGDHGISEHIGKERLLVYKLLAGRVTEVIQSMPEDSLDWRRAFGLYLWYEASPTASLEEVLEQYQAALQARRVPIPLPYYEEVAAGPRRTPHQTTSLDLTYHLLCVAGGRPHTNMLLSSTFSADPLDNSLSWHLETVLSALGSSALGAEGEEARACKEAQLVCGLVAQLQLLPDMSEWAVYVAMHLQDPRARQELVKMLLCAQCEEWSQDKEKVEFLRDTLRVPESLLAEASAQLAHYQRQWLKELQHRIKACQWAPAHSLLVERTAPGWFCQGEHAKLQETLDTLANYQPLIEGWSRGAGLYARFYKLEQLCNTEGAVGRQDAAEAAGRAGDEGRAAGDAEMPDELSRAELIQECKQLSAEIGEARPCWAAEAARAHLHNDATQSYLPHLVLSKMAVCVARWQQDLTSENDITTSRPAGDVHDLNDALPPDQRACNLQSMTGKLSSLLSEMVSAA</sequence>
<keyword evidence="5" id="KW-0509">mRNA transport</keyword>
<dbReference type="Pfam" id="PF04096">
    <property type="entry name" value="Nucleoporin2"/>
    <property type="match status" value="1"/>
</dbReference>
<feature type="region of interest" description="Disordered" evidence="10">
    <location>
        <begin position="1739"/>
        <end position="1759"/>
    </location>
</feature>
<evidence type="ECO:0000256" key="2">
    <source>
        <dbReference type="ARBA" id="ARBA00008926"/>
    </source>
</evidence>
<dbReference type="Gene3D" id="1.10.10.2360">
    <property type="match status" value="1"/>
</dbReference>
<evidence type="ECO:0000256" key="9">
    <source>
        <dbReference type="ARBA" id="ARBA00023242"/>
    </source>
</evidence>
<keyword evidence="6" id="KW-0653">Protein transport</keyword>
<comment type="similarity">
    <text evidence="2">Belongs to the nucleoporin GLFG family.</text>
</comment>
<dbReference type="GO" id="GO:0044614">
    <property type="term" value="C:nuclear pore cytoplasmic filaments"/>
    <property type="evidence" value="ECO:0007669"/>
    <property type="project" value="TreeGrafter"/>
</dbReference>
<keyword evidence="7" id="KW-0811">Translocation</keyword>
<dbReference type="Proteomes" id="UP001190700">
    <property type="component" value="Unassembled WGS sequence"/>
</dbReference>
<dbReference type="Pfam" id="PF12110">
    <property type="entry name" value="Nup96"/>
    <property type="match status" value="1"/>
</dbReference>
<feature type="compositionally biased region" description="Polar residues" evidence="10">
    <location>
        <begin position="1"/>
        <end position="13"/>
    </location>
</feature>
<keyword evidence="9" id="KW-0539">Nucleus</keyword>
<gene>
    <name evidence="12" type="ORF">CYMTET_8949</name>
</gene>
<dbReference type="EMBL" id="LGRX02002863">
    <property type="protein sequence ID" value="KAK3283349.1"/>
    <property type="molecule type" value="Genomic_DNA"/>
</dbReference>
<protein>
    <recommendedName>
        <fullName evidence="11">Peptidase S59 domain-containing protein</fullName>
    </recommendedName>
</protein>
<keyword evidence="3" id="KW-0813">Transport</keyword>
<feature type="compositionally biased region" description="Polar residues" evidence="10">
    <location>
        <begin position="628"/>
        <end position="639"/>
    </location>
</feature>
<dbReference type="PANTHER" id="PTHR23198">
    <property type="entry name" value="NUCLEOPORIN"/>
    <property type="match status" value="1"/>
</dbReference>
<proteinExistence type="inferred from homology"/>
<organism evidence="12 13">
    <name type="scientific">Cymbomonas tetramitiformis</name>
    <dbReference type="NCBI Taxonomy" id="36881"/>
    <lineage>
        <taxon>Eukaryota</taxon>
        <taxon>Viridiplantae</taxon>
        <taxon>Chlorophyta</taxon>
        <taxon>Pyramimonadophyceae</taxon>
        <taxon>Pyramimonadales</taxon>
        <taxon>Pyramimonadaceae</taxon>
        <taxon>Cymbomonas</taxon>
    </lineage>
</organism>
<dbReference type="InterPro" id="IPR036903">
    <property type="entry name" value="Nup98_auto-Pept-S59_dom_sf"/>
</dbReference>
<name>A0AAE0GS51_9CHLO</name>
<dbReference type="GO" id="GO:0000973">
    <property type="term" value="P:post-transcriptional tethering of RNA polymerase II gene DNA at nuclear periphery"/>
    <property type="evidence" value="ECO:0007669"/>
    <property type="project" value="TreeGrafter"/>
</dbReference>
<dbReference type="GO" id="GO:0008139">
    <property type="term" value="F:nuclear localization sequence binding"/>
    <property type="evidence" value="ECO:0007669"/>
    <property type="project" value="TreeGrafter"/>
</dbReference>
<feature type="compositionally biased region" description="Low complexity" evidence="10">
    <location>
        <begin position="15"/>
        <end position="27"/>
    </location>
</feature>
<dbReference type="GO" id="GO:0003723">
    <property type="term" value="F:RNA binding"/>
    <property type="evidence" value="ECO:0007669"/>
    <property type="project" value="TreeGrafter"/>
</dbReference>
<evidence type="ECO:0000256" key="8">
    <source>
        <dbReference type="ARBA" id="ARBA00023132"/>
    </source>
</evidence>
<dbReference type="SUPFAM" id="SSF82215">
    <property type="entry name" value="C-terminal autoproteolytic domain of nucleoporin nup98"/>
    <property type="match status" value="1"/>
</dbReference>
<comment type="subcellular location">
    <subcellularLocation>
        <location evidence="1">Nucleus</location>
        <location evidence="1">Nuclear pore complex</location>
    </subcellularLocation>
</comment>
<dbReference type="InterPro" id="IPR021967">
    <property type="entry name" value="Nup98_C"/>
</dbReference>
<dbReference type="InterPro" id="IPR007230">
    <property type="entry name" value="Nup98_auto-Pept-S59_dom"/>
</dbReference>
<evidence type="ECO:0000313" key="12">
    <source>
        <dbReference type="EMBL" id="KAK3283349.1"/>
    </source>
</evidence>
<evidence type="ECO:0000256" key="10">
    <source>
        <dbReference type="SAM" id="MobiDB-lite"/>
    </source>
</evidence>
<dbReference type="Gene3D" id="1.25.40.690">
    <property type="match status" value="1"/>
</dbReference>
<feature type="region of interest" description="Disordered" evidence="10">
    <location>
        <begin position="1"/>
        <end position="70"/>
    </location>
</feature>
<evidence type="ECO:0000256" key="5">
    <source>
        <dbReference type="ARBA" id="ARBA00022816"/>
    </source>
</evidence>
<dbReference type="GO" id="GO:0034398">
    <property type="term" value="P:telomere tethering at nuclear periphery"/>
    <property type="evidence" value="ECO:0007669"/>
    <property type="project" value="TreeGrafter"/>
</dbReference>
<keyword evidence="8" id="KW-0906">Nuclear pore complex</keyword>
<dbReference type="GO" id="GO:0006405">
    <property type="term" value="P:RNA export from nucleus"/>
    <property type="evidence" value="ECO:0007669"/>
    <property type="project" value="TreeGrafter"/>
</dbReference>
<accession>A0AAE0GS51</accession>
<dbReference type="GO" id="GO:0051028">
    <property type="term" value="P:mRNA transport"/>
    <property type="evidence" value="ECO:0007669"/>
    <property type="project" value="UniProtKB-KW"/>
</dbReference>
<evidence type="ECO:0000256" key="3">
    <source>
        <dbReference type="ARBA" id="ARBA00022448"/>
    </source>
</evidence>
<evidence type="ECO:0000313" key="13">
    <source>
        <dbReference type="Proteomes" id="UP001190700"/>
    </source>
</evidence>
<evidence type="ECO:0000259" key="11">
    <source>
        <dbReference type="PROSITE" id="PS51434"/>
    </source>
</evidence>
<feature type="domain" description="Peptidase S59" evidence="11">
    <location>
        <begin position="836"/>
        <end position="979"/>
    </location>
</feature>
<feature type="compositionally biased region" description="Low complexity" evidence="10">
    <location>
        <begin position="740"/>
        <end position="753"/>
    </location>
</feature>
<feature type="compositionally biased region" description="Polar residues" evidence="10">
    <location>
        <begin position="56"/>
        <end position="66"/>
    </location>
</feature>
<evidence type="ECO:0000256" key="4">
    <source>
        <dbReference type="ARBA" id="ARBA00022813"/>
    </source>
</evidence>
<feature type="region of interest" description="Disordered" evidence="10">
    <location>
        <begin position="594"/>
        <end position="683"/>
    </location>
</feature>